<protein>
    <submittedName>
        <fullName evidence="3">Transmembrane protein</fullName>
    </submittedName>
</protein>
<keyword evidence="4" id="KW-1185">Reference proteome</keyword>
<dbReference type="AlphaFoldDB" id="A0A0J1EDB7"/>
<feature type="region of interest" description="Disordered" evidence="1">
    <location>
        <begin position="155"/>
        <end position="188"/>
    </location>
</feature>
<name>A0A0J1EDB7_RHOIS</name>
<feature type="transmembrane region" description="Helical" evidence="2">
    <location>
        <begin position="309"/>
        <end position="327"/>
    </location>
</feature>
<accession>A0A0J1EDB7</accession>
<evidence type="ECO:0000256" key="1">
    <source>
        <dbReference type="SAM" id="MobiDB-lite"/>
    </source>
</evidence>
<keyword evidence="2 3" id="KW-0812">Transmembrane</keyword>
<dbReference type="RefSeq" id="WP_236696412.1">
    <property type="nucleotide sequence ID" value="NZ_LECT01000036.1"/>
</dbReference>
<evidence type="ECO:0000313" key="3">
    <source>
        <dbReference type="EMBL" id="KLU03534.1"/>
    </source>
</evidence>
<keyword evidence="2" id="KW-1133">Transmembrane helix</keyword>
<dbReference type="PATRIC" id="fig|595434.4.peg.4203"/>
<feature type="transmembrane region" description="Helical" evidence="2">
    <location>
        <begin position="234"/>
        <end position="253"/>
    </location>
</feature>
<comment type="caution">
    <text evidence="3">The sequence shown here is derived from an EMBL/GenBank/DDBJ whole genome shotgun (WGS) entry which is preliminary data.</text>
</comment>
<sequence>MSQSFQVSWITEVEPADHQDGRSRDFCEHVRTADPSHFQWHRFVSGKFAALRILTRNPLVGIAITSIASFTLVMAIWPPQPSRHRVSYPQPVRAGSSETGPNANVWSHRVVTGDNVDGFRTRLLDAQQPKASANVGWVRWRSEVAAFYAKAEQNQVASHESDSESPLRLASHSTSDSTSQPPSKASKWAAFWQSETTRTNEWLAGYERANAERIAMFAKTIEVNTLPISWPTRAWAWAIGVALMVAISGWTWLDASPVRRLELASLGIRDQKAEALQSPDKGDNWTEMAFRAEWVAVTQPAGVWLRRTAAVSLVVAAGVLVVVRVLGIT</sequence>
<proteinExistence type="predicted"/>
<feature type="compositionally biased region" description="Polar residues" evidence="1">
    <location>
        <begin position="171"/>
        <end position="183"/>
    </location>
</feature>
<dbReference type="EMBL" id="LECT01000036">
    <property type="protein sequence ID" value="KLU03534.1"/>
    <property type="molecule type" value="Genomic_DNA"/>
</dbReference>
<feature type="transmembrane region" description="Helical" evidence="2">
    <location>
        <begin position="59"/>
        <end position="77"/>
    </location>
</feature>
<evidence type="ECO:0000256" key="2">
    <source>
        <dbReference type="SAM" id="Phobius"/>
    </source>
</evidence>
<gene>
    <name evidence="3" type="ORF">RISK_004431</name>
</gene>
<dbReference type="Proteomes" id="UP000036367">
    <property type="component" value="Unassembled WGS sequence"/>
</dbReference>
<keyword evidence="2" id="KW-0472">Membrane</keyword>
<organism evidence="3 4">
    <name type="scientific">Rhodopirellula islandica</name>
    <dbReference type="NCBI Taxonomy" id="595434"/>
    <lineage>
        <taxon>Bacteria</taxon>
        <taxon>Pseudomonadati</taxon>
        <taxon>Planctomycetota</taxon>
        <taxon>Planctomycetia</taxon>
        <taxon>Pirellulales</taxon>
        <taxon>Pirellulaceae</taxon>
        <taxon>Rhodopirellula</taxon>
    </lineage>
</organism>
<evidence type="ECO:0000313" key="4">
    <source>
        <dbReference type="Proteomes" id="UP000036367"/>
    </source>
</evidence>
<reference evidence="3" key="1">
    <citation type="submission" date="2015-05" db="EMBL/GenBank/DDBJ databases">
        <title>Permanent draft genome of Rhodopirellula islandicus K833.</title>
        <authorList>
            <person name="Kizina J."/>
            <person name="Richter M."/>
            <person name="Glockner F.O."/>
            <person name="Harder J."/>
        </authorList>
    </citation>
    <scope>NUCLEOTIDE SEQUENCE [LARGE SCALE GENOMIC DNA]</scope>
    <source>
        <strain evidence="3">K833</strain>
    </source>
</reference>